<dbReference type="Gene3D" id="3.40.50.10320">
    <property type="entry name" value="LmbE-like"/>
    <property type="match status" value="1"/>
</dbReference>
<dbReference type="SUPFAM" id="SSF102588">
    <property type="entry name" value="LmbE-like"/>
    <property type="match status" value="1"/>
</dbReference>
<feature type="region of interest" description="Disordered" evidence="1">
    <location>
        <begin position="1"/>
        <end position="22"/>
    </location>
</feature>
<dbReference type="GO" id="GO:0016811">
    <property type="term" value="F:hydrolase activity, acting on carbon-nitrogen (but not peptide) bonds, in linear amides"/>
    <property type="evidence" value="ECO:0007669"/>
    <property type="project" value="TreeGrafter"/>
</dbReference>
<name>A0A1M7KPP6_9PSED</name>
<dbReference type="InterPro" id="IPR024078">
    <property type="entry name" value="LmbE-like_dom_sf"/>
</dbReference>
<organism evidence="2 3">
    <name type="scientific">Pseudomonas asturiensis</name>
    <dbReference type="NCBI Taxonomy" id="1190415"/>
    <lineage>
        <taxon>Bacteria</taxon>
        <taxon>Pseudomonadati</taxon>
        <taxon>Pseudomonadota</taxon>
        <taxon>Gammaproteobacteria</taxon>
        <taxon>Pseudomonadales</taxon>
        <taxon>Pseudomonadaceae</taxon>
        <taxon>Pseudomonas</taxon>
    </lineage>
</organism>
<gene>
    <name evidence="2" type="ORF">SAMN05216593_102271</name>
</gene>
<reference evidence="2 3" key="1">
    <citation type="submission" date="2016-11" db="EMBL/GenBank/DDBJ databases">
        <authorList>
            <person name="Jaros S."/>
            <person name="Januszkiewicz K."/>
            <person name="Wedrychowicz H."/>
        </authorList>
    </citation>
    <scope>NUCLEOTIDE SEQUENCE [LARGE SCALE GENOMIC DNA]</scope>
    <source>
        <strain evidence="2 3">LMG 26898</strain>
    </source>
</reference>
<dbReference type="PANTHER" id="PTHR12993:SF29">
    <property type="entry name" value="BLR3841 PROTEIN"/>
    <property type="match status" value="1"/>
</dbReference>
<dbReference type="STRING" id="1190415.SAMN05216593_102271"/>
<accession>A0A1M7KPP6</accession>
<evidence type="ECO:0000256" key="1">
    <source>
        <dbReference type="SAM" id="MobiDB-lite"/>
    </source>
</evidence>
<evidence type="ECO:0000313" key="3">
    <source>
        <dbReference type="Proteomes" id="UP000183983"/>
    </source>
</evidence>
<protein>
    <submittedName>
        <fullName evidence="2">N-acetylglucosaminyl deacetylase, LmbE family</fullName>
    </submittedName>
</protein>
<dbReference type="InterPro" id="IPR003737">
    <property type="entry name" value="GlcNAc_PI_deacetylase-related"/>
</dbReference>
<dbReference type="AlphaFoldDB" id="A0A1M7KPP6"/>
<feature type="compositionally biased region" description="Basic and acidic residues" evidence="1">
    <location>
        <begin position="1"/>
        <end position="11"/>
    </location>
</feature>
<dbReference type="Proteomes" id="UP000183983">
    <property type="component" value="Unassembled WGS sequence"/>
</dbReference>
<evidence type="ECO:0000313" key="2">
    <source>
        <dbReference type="EMBL" id="SHM66961.1"/>
    </source>
</evidence>
<dbReference type="Pfam" id="PF02585">
    <property type="entry name" value="PIG-L"/>
    <property type="match status" value="1"/>
</dbReference>
<proteinExistence type="predicted"/>
<sequence>MTEHSMDKSPHQEGFAVSDDASGRGTSLQAWNASKKLGAVAAITADLLVPPNCRAVIIAPHPDDEVLGCGGLMRQLAQLERPILLVSVTDGTASHPDSALWPVARLSAIRPQESAQALSILEISQERLEWIRGGFQDGDVASDEDKLVALLAQHLCPTDVVFASWSGDGHGDHEAVGRACASACSTSGAQLHEVPIWAWHWADPEDERIPWERARKILLDPETQARKRSAAHAFASQLQGDPGIGLSPVLPSPVLERLLQPFEVVFT</sequence>
<dbReference type="EMBL" id="FRDA01000002">
    <property type="protein sequence ID" value="SHM66961.1"/>
    <property type="molecule type" value="Genomic_DNA"/>
</dbReference>
<dbReference type="PANTHER" id="PTHR12993">
    <property type="entry name" value="N-ACETYLGLUCOSAMINYL-PHOSPHATIDYLINOSITOL DE-N-ACETYLASE-RELATED"/>
    <property type="match status" value="1"/>
</dbReference>